<feature type="transmembrane region" description="Helical" evidence="1">
    <location>
        <begin position="277"/>
        <end position="295"/>
    </location>
</feature>
<feature type="transmembrane region" description="Helical" evidence="1">
    <location>
        <begin position="74"/>
        <end position="96"/>
    </location>
</feature>
<evidence type="ECO:0000313" key="3">
    <source>
        <dbReference type="Proteomes" id="UP001642540"/>
    </source>
</evidence>
<sequence>MESEARKSRIEFPKLSSTKPNSTNWQNIFVANIKDHVRFHAKLCKLPIITPFLWDNERELLRVNKFAWKVKKSLVLSIHLCIVIAMLSEIVAFVLVSKNADKFAALLRIVFFCLISCPFLYHQHAWSDSEGLCTLLNCIAQFNQLKTGNLDTLWIRTILTVMQMSMFLATCLVTVLMAFCPDFPPFPSSLLVYVPQGWLVIIIRMVVTTIQVWNVISWMCHAGLILCCALLCNGAMYIGVHSLTKYPYPSNQSLKKYRQLLLLGTYINLQFRKSIQLALLMAVIALGILCFSATIKCHAEVSFMVLGIIILITVNAVVASSLMAAIPGKVNGMSKELLNDWKPKSVKGRLDKKTVRSLREIKLQFGTANYFERNTCLAVMDFQIEKTVDLLLLFK</sequence>
<reference evidence="2 3" key="1">
    <citation type="submission" date="2024-08" db="EMBL/GenBank/DDBJ databases">
        <authorList>
            <person name="Cucini C."/>
            <person name="Frati F."/>
        </authorList>
    </citation>
    <scope>NUCLEOTIDE SEQUENCE [LARGE SCALE GENOMIC DNA]</scope>
</reference>
<evidence type="ECO:0000256" key="1">
    <source>
        <dbReference type="SAM" id="Phobius"/>
    </source>
</evidence>
<dbReference type="EMBL" id="CAXLJM020000011">
    <property type="protein sequence ID" value="CAL8076491.1"/>
    <property type="molecule type" value="Genomic_DNA"/>
</dbReference>
<feature type="transmembrane region" description="Helical" evidence="1">
    <location>
        <begin position="190"/>
        <end position="210"/>
    </location>
</feature>
<keyword evidence="3" id="KW-1185">Reference proteome</keyword>
<feature type="transmembrane region" description="Helical" evidence="1">
    <location>
        <begin position="216"/>
        <end position="240"/>
    </location>
</feature>
<evidence type="ECO:0000313" key="2">
    <source>
        <dbReference type="EMBL" id="CAL8076491.1"/>
    </source>
</evidence>
<keyword evidence="1" id="KW-0472">Membrane</keyword>
<keyword evidence="1" id="KW-0812">Transmembrane</keyword>
<comment type="caution">
    <text evidence="2">The sequence shown here is derived from an EMBL/GenBank/DDBJ whole genome shotgun (WGS) entry which is preliminary data.</text>
</comment>
<accession>A0ABP1PT48</accession>
<proteinExistence type="predicted"/>
<organism evidence="2 3">
    <name type="scientific">Orchesella dallaii</name>
    <dbReference type="NCBI Taxonomy" id="48710"/>
    <lineage>
        <taxon>Eukaryota</taxon>
        <taxon>Metazoa</taxon>
        <taxon>Ecdysozoa</taxon>
        <taxon>Arthropoda</taxon>
        <taxon>Hexapoda</taxon>
        <taxon>Collembola</taxon>
        <taxon>Entomobryomorpha</taxon>
        <taxon>Entomobryoidea</taxon>
        <taxon>Orchesellidae</taxon>
        <taxon>Orchesellinae</taxon>
        <taxon>Orchesella</taxon>
    </lineage>
</organism>
<evidence type="ECO:0008006" key="4">
    <source>
        <dbReference type="Google" id="ProtNLM"/>
    </source>
</evidence>
<name>A0ABP1PT48_9HEXA</name>
<feature type="transmembrane region" description="Helical" evidence="1">
    <location>
        <begin position="103"/>
        <end position="121"/>
    </location>
</feature>
<dbReference type="Proteomes" id="UP001642540">
    <property type="component" value="Unassembled WGS sequence"/>
</dbReference>
<feature type="transmembrane region" description="Helical" evidence="1">
    <location>
        <begin position="301"/>
        <end position="326"/>
    </location>
</feature>
<gene>
    <name evidence="2" type="ORF">ODALV1_LOCUS3490</name>
</gene>
<keyword evidence="1" id="KW-1133">Transmembrane helix</keyword>
<feature type="transmembrane region" description="Helical" evidence="1">
    <location>
        <begin position="153"/>
        <end position="178"/>
    </location>
</feature>
<protein>
    <recommendedName>
        <fullName evidence="4">Odorant receptor</fullName>
    </recommendedName>
</protein>